<evidence type="ECO:0000313" key="2">
    <source>
        <dbReference type="EMBL" id="ROR98006.1"/>
    </source>
</evidence>
<protein>
    <submittedName>
        <fullName evidence="2">SUKH superfamily protein</fullName>
    </submittedName>
</protein>
<reference evidence="2 3" key="1">
    <citation type="submission" date="2018-11" db="EMBL/GenBank/DDBJ databases">
        <title>Genomic Encyclopedia of Type Strains, Phase IV (KMG-IV): sequencing the most valuable type-strain genomes for metagenomic binning, comparative biology and taxonomic classification.</title>
        <authorList>
            <person name="Goeker M."/>
        </authorList>
    </citation>
    <scope>NUCLEOTIDE SEQUENCE [LARGE SCALE GENOMIC DNA]</scope>
    <source>
        <strain evidence="2 3">DSM 100316</strain>
    </source>
</reference>
<organism evidence="2 3">
    <name type="scientific">Sinobacterium caligoides</name>
    <dbReference type="NCBI Taxonomy" id="933926"/>
    <lineage>
        <taxon>Bacteria</taxon>
        <taxon>Pseudomonadati</taxon>
        <taxon>Pseudomonadota</taxon>
        <taxon>Gammaproteobacteria</taxon>
        <taxon>Cellvibrionales</taxon>
        <taxon>Spongiibacteraceae</taxon>
        <taxon>Sinobacterium</taxon>
    </lineage>
</organism>
<dbReference type="InterPro" id="IPR037883">
    <property type="entry name" value="Knr4/Smi1-like_sf"/>
</dbReference>
<dbReference type="InterPro" id="IPR018958">
    <property type="entry name" value="Knr4/Smi1-like_dom"/>
</dbReference>
<dbReference type="SUPFAM" id="SSF160631">
    <property type="entry name" value="SMI1/KNR4-like"/>
    <property type="match status" value="1"/>
</dbReference>
<dbReference type="EMBL" id="RKHR01000008">
    <property type="protein sequence ID" value="ROR98006.1"/>
    <property type="molecule type" value="Genomic_DNA"/>
</dbReference>
<evidence type="ECO:0000259" key="1">
    <source>
        <dbReference type="Pfam" id="PF09346"/>
    </source>
</evidence>
<gene>
    <name evidence="2" type="ORF">EDC56_3677</name>
</gene>
<dbReference type="AlphaFoldDB" id="A0A3N2DE01"/>
<proteinExistence type="predicted"/>
<keyword evidence="3" id="KW-1185">Reference proteome</keyword>
<dbReference type="Proteomes" id="UP000275394">
    <property type="component" value="Unassembled WGS sequence"/>
</dbReference>
<dbReference type="Pfam" id="PF09346">
    <property type="entry name" value="SMI1_KNR4"/>
    <property type="match status" value="1"/>
</dbReference>
<feature type="domain" description="Knr4/Smi1-like" evidence="1">
    <location>
        <begin position="40"/>
        <end position="167"/>
    </location>
</feature>
<dbReference type="OrthoDB" id="4827574at2"/>
<dbReference type="Gene3D" id="3.40.1580.10">
    <property type="entry name" value="SMI1/KNR4-like"/>
    <property type="match status" value="1"/>
</dbReference>
<accession>A0A3N2DE01</accession>
<comment type="caution">
    <text evidence="2">The sequence shown here is derived from an EMBL/GenBank/DDBJ whole genome shotgun (WGS) entry which is preliminary data.</text>
</comment>
<name>A0A3N2DE01_9GAMM</name>
<sequence>MKCCKKEYPEPEIIDRTAYFVCPECGEVQEIENYRVYSPEERLDLFEKKFALKIPAQYLNYAGTHSNHVFKLPKTAPGDSKNYFGDGFYEIGSFHGLDPNEGQSIFDSEWLSQEWELPEKLVLIEGDGHEWLALDYRRSSEEPKVIIIESEGCTYKVLASNFNAFIESLIEYESVYDTGGNVIYKEQST</sequence>
<dbReference type="RefSeq" id="WP_123713999.1">
    <property type="nucleotide sequence ID" value="NZ_RKHR01000008.1"/>
</dbReference>
<evidence type="ECO:0000313" key="3">
    <source>
        <dbReference type="Proteomes" id="UP000275394"/>
    </source>
</evidence>